<evidence type="ECO:0000313" key="1">
    <source>
        <dbReference type="EMBL" id="SNT60976.1"/>
    </source>
</evidence>
<gene>
    <name evidence="1" type="ORF">SAMN05216276_10817</name>
</gene>
<protein>
    <submittedName>
        <fullName evidence="1">Uncharacterized protein</fullName>
    </submittedName>
</protein>
<evidence type="ECO:0000313" key="2">
    <source>
        <dbReference type="Proteomes" id="UP000198282"/>
    </source>
</evidence>
<dbReference type="Proteomes" id="UP000198282">
    <property type="component" value="Unassembled WGS sequence"/>
</dbReference>
<dbReference type="EMBL" id="FZOD01000081">
    <property type="protein sequence ID" value="SNT60976.1"/>
    <property type="molecule type" value="Genomic_DNA"/>
</dbReference>
<accession>A0A239P1K6</accession>
<sequence length="45" mass="4648">MVGACVTPIHVLPGGHDAPTPIRVLLGGHDAPTGEQMGAYDAIRR</sequence>
<proteinExistence type="predicted"/>
<dbReference type="RefSeq" id="WP_179282529.1">
    <property type="nucleotide sequence ID" value="NZ_FZOD01000081.1"/>
</dbReference>
<reference evidence="1 2" key="1">
    <citation type="submission" date="2017-06" db="EMBL/GenBank/DDBJ databases">
        <authorList>
            <person name="Kim H.J."/>
            <person name="Triplett B.A."/>
        </authorList>
    </citation>
    <scope>NUCLEOTIDE SEQUENCE [LARGE SCALE GENOMIC DNA]</scope>
    <source>
        <strain evidence="1 2">CGMCC 4.2132</strain>
    </source>
</reference>
<keyword evidence="2" id="KW-1185">Reference proteome</keyword>
<dbReference type="AlphaFoldDB" id="A0A239P1K6"/>
<organism evidence="1 2">
    <name type="scientific">Streptosporangium subroseum</name>
    <dbReference type="NCBI Taxonomy" id="106412"/>
    <lineage>
        <taxon>Bacteria</taxon>
        <taxon>Bacillati</taxon>
        <taxon>Actinomycetota</taxon>
        <taxon>Actinomycetes</taxon>
        <taxon>Streptosporangiales</taxon>
        <taxon>Streptosporangiaceae</taxon>
        <taxon>Streptosporangium</taxon>
    </lineage>
</organism>
<name>A0A239P1K6_9ACTN</name>